<keyword evidence="4 11" id="KW-0819">tRNA processing</keyword>
<dbReference type="PATRIC" id="fig|54005.3.peg.1765"/>
<dbReference type="Gene3D" id="2.40.30.10">
    <property type="entry name" value="Translation factors"/>
    <property type="match status" value="1"/>
</dbReference>
<dbReference type="InterPro" id="IPR046885">
    <property type="entry name" value="MnmA-like_C"/>
</dbReference>
<evidence type="ECO:0000256" key="7">
    <source>
        <dbReference type="ARBA" id="ARBA00022884"/>
    </source>
</evidence>
<evidence type="ECO:0000256" key="1">
    <source>
        <dbReference type="ARBA" id="ARBA00022490"/>
    </source>
</evidence>
<evidence type="ECO:0000256" key="11">
    <source>
        <dbReference type="HAMAP-Rule" id="MF_00144"/>
    </source>
</evidence>
<evidence type="ECO:0000313" key="14">
    <source>
        <dbReference type="EMBL" id="KXA27731.1"/>
    </source>
</evidence>
<keyword evidence="6 11" id="KW-0067">ATP-binding</keyword>
<evidence type="ECO:0000259" key="12">
    <source>
        <dbReference type="Pfam" id="PF20258"/>
    </source>
</evidence>
<comment type="similarity">
    <text evidence="11">Belongs to the MnmA/TRMU family.</text>
</comment>
<dbReference type="NCBIfam" id="NF001138">
    <property type="entry name" value="PRK00143.1"/>
    <property type="match status" value="1"/>
</dbReference>
<evidence type="ECO:0000256" key="3">
    <source>
        <dbReference type="ARBA" id="ARBA00022679"/>
    </source>
</evidence>
<feature type="binding site" evidence="11">
    <location>
        <begin position="10"/>
        <end position="17"/>
    </location>
    <ligand>
        <name>ATP</name>
        <dbReference type="ChEBI" id="CHEBI:30616"/>
    </ligand>
</feature>
<comment type="caution">
    <text evidence="11">Lacks conserved residue(s) required for the propagation of feature annotation.</text>
</comment>
<dbReference type="GO" id="GO:0005524">
    <property type="term" value="F:ATP binding"/>
    <property type="evidence" value="ECO:0007669"/>
    <property type="project" value="UniProtKB-KW"/>
</dbReference>
<protein>
    <recommendedName>
        <fullName evidence="11">tRNA-specific 2-thiouridylase MnmA</fullName>
        <ecNumber evidence="11">2.8.1.13</ecNumber>
    </recommendedName>
</protein>
<feature type="site" description="Interaction with tRNA" evidence="11">
    <location>
        <position position="124"/>
    </location>
</feature>
<dbReference type="GO" id="GO:0008168">
    <property type="term" value="F:methyltransferase activity"/>
    <property type="evidence" value="ECO:0007669"/>
    <property type="project" value="UniProtKB-KW"/>
</dbReference>
<feature type="binding site" evidence="11">
    <location>
        <position position="123"/>
    </location>
    <ligand>
        <name>ATP</name>
        <dbReference type="ChEBI" id="CHEBI:30616"/>
    </ligand>
</feature>
<dbReference type="GO" id="GO:0103016">
    <property type="term" value="F:tRNA-uridine 2-sulfurtransferase activity"/>
    <property type="evidence" value="ECO:0007669"/>
    <property type="project" value="UniProtKB-EC"/>
</dbReference>
<dbReference type="EC" id="2.8.1.13" evidence="11"/>
<dbReference type="HAMAP" id="MF_00144">
    <property type="entry name" value="tRNA_thiouridyl_MnmA"/>
    <property type="match status" value="1"/>
</dbReference>
<proteinExistence type="inferred from homology"/>
<dbReference type="RefSeq" id="WP_060800723.1">
    <property type="nucleotide sequence ID" value="NZ_KQ957105.1"/>
</dbReference>
<evidence type="ECO:0000256" key="4">
    <source>
        <dbReference type="ARBA" id="ARBA00022694"/>
    </source>
</evidence>
<dbReference type="SUPFAM" id="SSF52402">
    <property type="entry name" value="Adenine nucleotide alpha hydrolases-like"/>
    <property type="match status" value="1"/>
</dbReference>
<dbReference type="NCBIfam" id="TIGR00420">
    <property type="entry name" value="trmU"/>
    <property type="match status" value="1"/>
</dbReference>
<dbReference type="GO" id="GO:0000049">
    <property type="term" value="F:tRNA binding"/>
    <property type="evidence" value="ECO:0007669"/>
    <property type="project" value="UniProtKB-KW"/>
</dbReference>
<feature type="region of interest" description="Interaction with tRNA" evidence="11">
    <location>
        <begin position="304"/>
        <end position="305"/>
    </location>
</feature>
<keyword evidence="1 11" id="KW-0963">Cytoplasm</keyword>
<dbReference type="PANTHER" id="PTHR11933">
    <property type="entry name" value="TRNA 5-METHYLAMINOMETHYL-2-THIOURIDYLATE -METHYLTRANSFERASE"/>
    <property type="match status" value="1"/>
</dbReference>
<evidence type="ECO:0000256" key="6">
    <source>
        <dbReference type="ARBA" id="ARBA00022840"/>
    </source>
</evidence>
<accession>A0A133PGT9</accession>
<dbReference type="InterPro" id="IPR004506">
    <property type="entry name" value="MnmA-like"/>
</dbReference>
<feature type="site" description="Interaction with tRNA" evidence="11">
    <location>
        <position position="336"/>
    </location>
</feature>
<feature type="binding site" evidence="11">
    <location>
        <position position="36"/>
    </location>
    <ligand>
        <name>ATP</name>
        <dbReference type="ChEBI" id="CHEBI:30616"/>
    </ligand>
</feature>
<keyword evidence="2 11" id="KW-0820">tRNA-binding</keyword>
<dbReference type="FunFam" id="2.30.30.280:FF:000001">
    <property type="entry name" value="tRNA-specific 2-thiouridylase MnmA"/>
    <property type="match status" value="1"/>
</dbReference>
<keyword evidence="5 11" id="KW-0547">Nucleotide-binding</keyword>
<feature type="active site" description="Cysteine persulfide intermediate" evidence="11">
    <location>
        <position position="195"/>
    </location>
</feature>
<feature type="region of interest" description="Interaction with target base in tRNA" evidence="11">
    <location>
        <begin position="94"/>
        <end position="96"/>
    </location>
</feature>
<keyword evidence="14" id="KW-0489">Methyltransferase</keyword>
<keyword evidence="7 11" id="KW-0694">RNA-binding</keyword>
<dbReference type="EMBL" id="LRQE01000050">
    <property type="protein sequence ID" value="KXA27731.1"/>
    <property type="molecule type" value="Genomic_DNA"/>
</dbReference>
<dbReference type="GO" id="GO:0032259">
    <property type="term" value="P:methylation"/>
    <property type="evidence" value="ECO:0007669"/>
    <property type="project" value="UniProtKB-KW"/>
</dbReference>
<sequence>MQEKKKVILGMSGGVDSSVSAILLKEAGYDVTAVFMRNWAEDDGMCTAREDYIDVVSVCSQLGIKYFTVNFEKEYRDRVFSYFLSEYKKGRTPNPDVMCNTEIKFKAFLDYAMDFDADYIAMGHYARTKKVHGKTYLLKGLDNNKDQSYFLSRVKSEALEKTLFPVGDLTKDEVRRIAEKYELSTASKKDSTGICFIGERDFNEFLDQFLFTKPGKIVDEKGKVLGEHSGLMHYTIGQRRGIGIGGVGSGEPFFVADKDLKNNLLIVAQGINNPVLYKDEFEVEDIFWITENPSLPVNLSVKIRYRASDQVATLEKQNDKYVVKLKKPLKGVTPGQVCVFYQGDVCLGSGIIK</sequence>
<feature type="domain" description="tRNA-specific 2-thiouridylase MnmA-like C-terminal" evidence="12">
    <location>
        <begin position="279"/>
        <end position="352"/>
    </location>
</feature>
<feature type="region of interest" description="Interaction with tRNA" evidence="11">
    <location>
        <begin position="145"/>
        <end position="147"/>
    </location>
</feature>
<dbReference type="Pfam" id="PF03054">
    <property type="entry name" value="tRNA_Me_trans"/>
    <property type="match status" value="1"/>
</dbReference>
<keyword evidence="8" id="KW-1015">Disulfide bond</keyword>
<evidence type="ECO:0000256" key="8">
    <source>
        <dbReference type="ARBA" id="ARBA00023157"/>
    </source>
</evidence>
<evidence type="ECO:0000256" key="9">
    <source>
        <dbReference type="ARBA" id="ARBA00051542"/>
    </source>
</evidence>
<dbReference type="FunFam" id="3.40.50.620:FF:000004">
    <property type="entry name" value="tRNA-specific 2-thiouridylase MnmA"/>
    <property type="match status" value="1"/>
</dbReference>
<dbReference type="Proteomes" id="UP000070174">
    <property type="component" value="Unassembled WGS sequence"/>
</dbReference>
<reference evidence="14 15" key="1">
    <citation type="submission" date="2016-01" db="EMBL/GenBank/DDBJ databases">
        <authorList>
            <person name="Oliw E.H."/>
        </authorList>
    </citation>
    <scope>NUCLEOTIDE SEQUENCE [LARGE SCALE GENOMIC DNA]</scope>
    <source>
        <strain evidence="14 15">CMW7756A</strain>
    </source>
</reference>
<comment type="subcellular location">
    <subcellularLocation>
        <location evidence="11">Cytoplasm</location>
    </subcellularLocation>
</comment>
<dbReference type="Pfam" id="PF20259">
    <property type="entry name" value="tRNA_Me_trans_M"/>
    <property type="match status" value="1"/>
</dbReference>
<evidence type="ECO:0000256" key="2">
    <source>
        <dbReference type="ARBA" id="ARBA00022555"/>
    </source>
</evidence>
<dbReference type="AlphaFoldDB" id="A0A133PGT9"/>
<feature type="domain" description="tRNA-specific 2-thiouridylase MnmA-like central" evidence="13">
    <location>
        <begin position="204"/>
        <end position="269"/>
    </location>
</feature>
<organism evidence="14">
    <name type="scientific">Peptoniphilus harei</name>
    <dbReference type="NCBI Taxonomy" id="54005"/>
    <lineage>
        <taxon>Bacteria</taxon>
        <taxon>Bacillati</taxon>
        <taxon>Bacillota</taxon>
        <taxon>Tissierellia</taxon>
        <taxon>Tissierellales</taxon>
        <taxon>Peptoniphilaceae</taxon>
        <taxon>Peptoniphilus</taxon>
    </lineage>
</organism>
<keyword evidence="3 11" id="KW-0808">Transferase</keyword>
<evidence type="ECO:0000256" key="5">
    <source>
        <dbReference type="ARBA" id="ARBA00022741"/>
    </source>
</evidence>
<evidence type="ECO:0000313" key="15">
    <source>
        <dbReference type="Proteomes" id="UP000070174"/>
    </source>
</evidence>
<dbReference type="GO" id="GO:0002143">
    <property type="term" value="P:tRNA wobble position uridine thiolation"/>
    <property type="evidence" value="ECO:0007669"/>
    <property type="project" value="TreeGrafter"/>
</dbReference>
<dbReference type="GO" id="GO:0005737">
    <property type="term" value="C:cytoplasm"/>
    <property type="evidence" value="ECO:0007669"/>
    <property type="project" value="UniProtKB-SubCell"/>
</dbReference>
<evidence type="ECO:0000256" key="10">
    <source>
        <dbReference type="ARBA" id="ARBA00056575"/>
    </source>
</evidence>
<dbReference type="Pfam" id="PF20258">
    <property type="entry name" value="tRNA_Me_trans_C"/>
    <property type="match status" value="1"/>
</dbReference>
<dbReference type="Gene3D" id="2.30.30.280">
    <property type="entry name" value="Adenine nucleotide alpha hydrolases-like domains"/>
    <property type="match status" value="1"/>
</dbReference>
<comment type="function">
    <text evidence="10 11">Catalyzes the 2-thiolation of uridine at the wobble position (U34) of tRNA, leading to the formation of s(2)U34.</text>
</comment>
<comment type="caution">
    <text evidence="14">The sequence shown here is derived from an EMBL/GenBank/DDBJ whole genome shotgun (WGS) entry which is preliminary data.</text>
</comment>
<dbReference type="InterPro" id="IPR046884">
    <property type="entry name" value="MnmA-like_central"/>
</dbReference>
<dbReference type="PANTHER" id="PTHR11933:SF5">
    <property type="entry name" value="MITOCHONDRIAL TRNA-SPECIFIC 2-THIOURIDYLASE 1"/>
    <property type="match status" value="1"/>
</dbReference>
<gene>
    <name evidence="11" type="primary">mnmA</name>
    <name evidence="14" type="ORF">HMPREF3229_01800</name>
</gene>
<feature type="active site" description="Nucleophile" evidence="11">
    <location>
        <position position="99"/>
    </location>
</feature>
<name>A0A133PGT9_9FIRM</name>
<dbReference type="InterPro" id="IPR014729">
    <property type="entry name" value="Rossmann-like_a/b/a_fold"/>
</dbReference>
<dbReference type="CDD" id="cd01998">
    <property type="entry name" value="MnmA_TRMU-like"/>
    <property type="match status" value="1"/>
</dbReference>
<dbReference type="InterPro" id="IPR023382">
    <property type="entry name" value="MnmA-like_central_sf"/>
</dbReference>
<evidence type="ECO:0000259" key="13">
    <source>
        <dbReference type="Pfam" id="PF20259"/>
    </source>
</evidence>
<comment type="catalytic activity">
    <reaction evidence="9 11">
        <text>S-sulfanyl-L-cysteinyl-[protein] + uridine(34) in tRNA + AH2 + ATP = 2-thiouridine(34) in tRNA + L-cysteinyl-[protein] + A + AMP + diphosphate + H(+)</text>
        <dbReference type="Rhea" id="RHEA:47032"/>
        <dbReference type="Rhea" id="RHEA-COMP:10131"/>
        <dbReference type="Rhea" id="RHEA-COMP:11726"/>
        <dbReference type="Rhea" id="RHEA-COMP:11727"/>
        <dbReference type="Rhea" id="RHEA-COMP:11728"/>
        <dbReference type="ChEBI" id="CHEBI:13193"/>
        <dbReference type="ChEBI" id="CHEBI:15378"/>
        <dbReference type="ChEBI" id="CHEBI:17499"/>
        <dbReference type="ChEBI" id="CHEBI:29950"/>
        <dbReference type="ChEBI" id="CHEBI:30616"/>
        <dbReference type="ChEBI" id="CHEBI:33019"/>
        <dbReference type="ChEBI" id="CHEBI:61963"/>
        <dbReference type="ChEBI" id="CHEBI:65315"/>
        <dbReference type="ChEBI" id="CHEBI:87170"/>
        <dbReference type="ChEBI" id="CHEBI:456215"/>
        <dbReference type="EC" id="2.8.1.13"/>
    </reaction>
</comment>
<dbReference type="Gene3D" id="3.40.50.620">
    <property type="entry name" value="HUPs"/>
    <property type="match status" value="1"/>
</dbReference>